<evidence type="ECO:0000313" key="7">
    <source>
        <dbReference type="EMBL" id="OIQ96838.1"/>
    </source>
</evidence>
<dbReference type="PANTHER" id="PTHR48069:SF3">
    <property type="entry name" value="DIHYDROFOLATE REDUCTASE"/>
    <property type="match status" value="1"/>
</dbReference>
<dbReference type="GO" id="GO:0046655">
    <property type="term" value="P:folic acid metabolic process"/>
    <property type="evidence" value="ECO:0007669"/>
    <property type="project" value="TreeGrafter"/>
</dbReference>
<dbReference type="GO" id="GO:0046452">
    <property type="term" value="P:dihydrofolate metabolic process"/>
    <property type="evidence" value="ECO:0007669"/>
    <property type="project" value="TreeGrafter"/>
</dbReference>
<evidence type="ECO:0000259" key="6">
    <source>
        <dbReference type="PROSITE" id="PS51330"/>
    </source>
</evidence>
<dbReference type="GO" id="GO:0006730">
    <property type="term" value="P:one-carbon metabolic process"/>
    <property type="evidence" value="ECO:0007669"/>
    <property type="project" value="UniProtKB-KW"/>
</dbReference>
<evidence type="ECO:0000256" key="3">
    <source>
        <dbReference type="ARBA" id="ARBA00022563"/>
    </source>
</evidence>
<dbReference type="Pfam" id="PF00186">
    <property type="entry name" value="DHFR_1"/>
    <property type="match status" value="1"/>
</dbReference>
<feature type="domain" description="DHFR" evidence="6">
    <location>
        <begin position="14"/>
        <end position="171"/>
    </location>
</feature>
<dbReference type="SUPFAM" id="SSF53597">
    <property type="entry name" value="Dihydrofolate reductase-like"/>
    <property type="match status" value="1"/>
</dbReference>
<comment type="caution">
    <text evidence="7">The sequence shown here is derived from an EMBL/GenBank/DDBJ whole genome shotgun (WGS) entry which is preliminary data.</text>
</comment>
<keyword evidence="3" id="KW-0554">One-carbon metabolism</keyword>
<dbReference type="AlphaFoldDB" id="A0A1J5RLD1"/>
<dbReference type="GO" id="GO:0046654">
    <property type="term" value="P:tetrahydrofolate biosynthetic process"/>
    <property type="evidence" value="ECO:0007669"/>
    <property type="project" value="InterPro"/>
</dbReference>
<dbReference type="GO" id="GO:0004146">
    <property type="term" value="F:dihydrofolate reductase activity"/>
    <property type="evidence" value="ECO:0007669"/>
    <property type="project" value="UniProtKB-EC"/>
</dbReference>
<dbReference type="CDD" id="cd00209">
    <property type="entry name" value="DHFR"/>
    <property type="match status" value="1"/>
</dbReference>
<keyword evidence="5 7" id="KW-0560">Oxidoreductase</keyword>
<keyword evidence="4" id="KW-0521">NADP</keyword>
<comment type="pathway">
    <text evidence="1">Cofactor biosynthesis; tetrahydrofolate biosynthesis; 5,6,7,8-tetrahydrofolate from 7,8-dihydrofolate: step 1/1.</text>
</comment>
<dbReference type="InterPro" id="IPR001796">
    <property type="entry name" value="DHFR_dom"/>
</dbReference>
<evidence type="ECO:0000256" key="4">
    <source>
        <dbReference type="ARBA" id="ARBA00022857"/>
    </source>
</evidence>
<dbReference type="GO" id="GO:0050661">
    <property type="term" value="F:NADP binding"/>
    <property type="evidence" value="ECO:0007669"/>
    <property type="project" value="InterPro"/>
</dbReference>
<dbReference type="EMBL" id="MLJW01000142">
    <property type="protein sequence ID" value="OIQ96838.1"/>
    <property type="molecule type" value="Genomic_DNA"/>
</dbReference>
<reference evidence="7" key="1">
    <citation type="submission" date="2016-10" db="EMBL/GenBank/DDBJ databases">
        <title>Sequence of Gallionella enrichment culture.</title>
        <authorList>
            <person name="Poehlein A."/>
            <person name="Muehling M."/>
            <person name="Daniel R."/>
        </authorList>
    </citation>
    <scope>NUCLEOTIDE SEQUENCE</scope>
</reference>
<dbReference type="InterPro" id="IPR012259">
    <property type="entry name" value="DHFR"/>
</dbReference>
<dbReference type="InterPro" id="IPR024072">
    <property type="entry name" value="DHFR-like_dom_sf"/>
</dbReference>
<dbReference type="PRINTS" id="PR00070">
    <property type="entry name" value="DHFR"/>
</dbReference>
<dbReference type="Gene3D" id="3.40.430.10">
    <property type="entry name" value="Dihydrofolate Reductase, subunit A"/>
    <property type="match status" value="1"/>
</dbReference>
<evidence type="ECO:0000256" key="2">
    <source>
        <dbReference type="ARBA" id="ARBA00012856"/>
    </source>
</evidence>
<dbReference type="PANTHER" id="PTHR48069">
    <property type="entry name" value="DIHYDROFOLATE REDUCTASE"/>
    <property type="match status" value="1"/>
</dbReference>
<dbReference type="PIRSF" id="PIRSF000194">
    <property type="entry name" value="DHFR"/>
    <property type="match status" value="1"/>
</dbReference>
<dbReference type="GO" id="GO:0043168">
    <property type="term" value="F:anion binding"/>
    <property type="evidence" value="ECO:0007669"/>
    <property type="project" value="UniProtKB-ARBA"/>
</dbReference>
<dbReference type="PROSITE" id="PS51330">
    <property type="entry name" value="DHFR_2"/>
    <property type="match status" value="1"/>
</dbReference>
<proteinExistence type="predicted"/>
<gene>
    <name evidence="7" type="primary">dhfrIII_3</name>
    <name evidence="7" type="ORF">GALL_211650</name>
</gene>
<dbReference type="GO" id="GO:0005829">
    <property type="term" value="C:cytosol"/>
    <property type="evidence" value="ECO:0007669"/>
    <property type="project" value="TreeGrafter"/>
</dbReference>
<sequence>MNPTQIQTTQGLPRLAIIAAVARNGVIGRGNGLIWHLPADLAHFKRVTLGHPILMGRKTWESIGRPLPGRRNIVISRDPGYVARGAESAGSLQEALALCTDVPEVFVVGGAQIYAEALPLAQQLWLTEIHAEPQGDARFPAWNRADFIEASRDPHPAQGDLPAFDFVLYERSVRTA</sequence>
<evidence type="ECO:0000256" key="5">
    <source>
        <dbReference type="ARBA" id="ARBA00023002"/>
    </source>
</evidence>
<dbReference type="EC" id="1.5.1.3" evidence="2"/>
<name>A0A1J5RLD1_9ZZZZ</name>
<evidence type="ECO:0000256" key="1">
    <source>
        <dbReference type="ARBA" id="ARBA00004903"/>
    </source>
</evidence>
<organism evidence="7">
    <name type="scientific">mine drainage metagenome</name>
    <dbReference type="NCBI Taxonomy" id="410659"/>
    <lineage>
        <taxon>unclassified sequences</taxon>
        <taxon>metagenomes</taxon>
        <taxon>ecological metagenomes</taxon>
    </lineage>
</organism>
<protein>
    <recommendedName>
        <fullName evidence="2">dihydrofolate reductase</fullName>
        <ecNumber evidence="2">1.5.1.3</ecNumber>
    </recommendedName>
</protein>
<accession>A0A1J5RLD1</accession>
<dbReference type="FunFam" id="3.40.430.10:FF:000001">
    <property type="entry name" value="Dihydrofolate reductase"/>
    <property type="match status" value="1"/>
</dbReference>